<organism evidence="1 2">
    <name type="scientific">Flaviaesturariibacter amylovorans</name>
    <dbReference type="NCBI Taxonomy" id="1084520"/>
    <lineage>
        <taxon>Bacteria</taxon>
        <taxon>Pseudomonadati</taxon>
        <taxon>Bacteroidota</taxon>
        <taxon>Chitinophagia</taxon>
        <taxon>Chitinophagales</taxon>
        <taxon>Chitinophagaceae</taxon>
        <taxon>Flaviaestuariibacter</taxon>
    </lineage>
</organism>
<evidence type="ECO:0000313" key="2">
    <source>
        <dbReference type="Proteomes" id="UP001501725"/>
    </source>
</evidence>
<evidence type="ECO:0000313" key="1">
    <source>
        <dbReference type="EMBL" id="GAA4327067.1"/>
    </source>
</evidence>
<gene>
    <name evidence="1" type="ORF">GCM10023184_16090</name>
</gene>
<dbReference type="EMBL" id="BAABGY010000006">
    <property type="protein sequence ID" value="GAA4327067.1"/>
    <property type="molecule type" value="Genomic_DNA"/>
</dbReference>
<protein>
    <recommendedName>
        <fullName evidence="3">Acyloxyacyl hydrolase</fullName>
    </recommendedName>
</protein>
<keyword evidence="2" id="KW-1185">Reference proteome</keyword>
<evidence type="ECO:0008006" key="3">
    <source>
        <dbReference type="Google" id="ProtNLM"/>
    </source>
</evidence>
<dbReference type="Gene3D" id="2.40.160.20">
    <property type="match status" value="1"/>
</dbReference>
<dbReference type="Proteomes" id="UP001501725">
    <property type="component" value="Unassembled WGS sequence"/>
</dbReference>
<dbReference type="RefSeq" id="WP_345254923.1">
    <property type="nucleotide sequence ID" value="NZ_BAABGY010000006.1"/>
</dbReference>
<reference evidence="2" key="1">
    <citation type="journal article" date="2019" name="Int. J. Syst. Evol. Microbiol.">
        <title>The Global Catalogue of Microorganisms (GCM) 10K type strain sequencing project: providing services to taxonomists for standard genome sequencing and annotation.</title>
        <authorList>
            <consortium name="The Broad Institute Genomics Platform"/>
            <consortium name="The Broad Institute Genome Sequencing Center for Infectious Disease"/>
            <person name="Wu L."/>
            <person name="Ma J."/>
        </authorList>
    </citation>
    <scope>NUCLEOTIDE SEQUENCE [LARGE SCALE GENOMIC DNA]</scope>
    <source>
        <strain evidence="2">JCM 17919</strain>
    </source>
</reference>
<name>A0ABP8GMF8_9BACT</name>
<accession>A0ABP8GMF8</accession>
<dbReference type="Pfam" id="PF09411">
    <property type="entry name" value="PagL"/>
    <property type="match status" value="1"/>
</dbReference>
<dbReference type="InterPro" id="IPR018550">
    <property type="entry name" value="Lipid-A_deacylase-rel"/>
</dbReference>
<comment type="caution">
    <text evidence="1">The sequence shown here is derived from an EMBL/GenBank/DDBJ whole genome shotgun (WGS) entry which is preliminary data.</text>
</comment>
<proteinExistence type="predicted"/>
<sequence length="350" mass="38186">MRHHYCLFLFFAGLPPGLRAQTAPPEAAVGLSGHLGSFITKMSKADLLKDSYSELVAVEWSRSTAHAPRTRLGAVLLHGNSGSRQYVGAVTALLGFVDRTLVTAGPVRLHARLGIGPGRIARPFDAATNPKNSLLGSHLNAALQGSLFGELHIGRHWSWNAGISFLHLSSGAASLPNLGLNIPALTTGLSYRYAQTPLKPVPPAPPARRAHFETWASAGRKQWPLVNSPRRWVQVLGIEWQRRFSANGRYGAVLQVLRDPTPVSGVDTLQKAPGGGGWQAGIGAQYLMVLGRLEVPVQAGAYLFNKRDVNAWYQTLGVRYRFADRWRAGIHLKTHMGRADYFHAGIGYQW</sequence>